<sequence length="304" mass="33558">MKRIFISSVVAIILALASVSQVAFAADAQQVAPATPDESITLSPVSTRFAIDAGQQRAGEMTIVNDGKSDYDFIVYARPYWVANDSYDPVFTKGSKQSDAYQWVRLPQTKFHAKSGETVKVPYTIDVPATAAPGGHYGVIFAETQPSNTGEQGNSVERKKRVGMIIYASVNGQTINKGEIVGNQVQFWQTQPPMKATATARNEGNVDFVDKVTFAVKDMFGNPKYVITKEYPVLPQTTRSIGLEWPQSPWFGLFKVEIQQQFLDKELTSTHYVLMMPRLLPVLLIALLVIGGGVALLHRKKRKA</sequence>
<evidence type="ECO:0000256" key="2">
    <source>
        <dbReference type="SAM" id="SignalP"/>
    </source>
</evidence>
<protein>
    <recommendedName>
        <fullName evidence="5">DUF916 domain-containing protein</fullName>
    </recommendedName>
</protein>
<dbReference type="AlphaFoldDB" id="A0A857MIH7"/>
<keyword evidence="4" id="KW-1185">Reference proteome</keyword>
<evidence type="ECO:0000256" key="1">
    <source>
        <dbReference type="SAM" id="Phobius"/>
    </source>
</evidence>
<keyword evidence="1" id="KW-1133">Transmembrane helix</keyword>
<keyword evidence="1" id="KW-0472">Membrane</keyword>
<feature type="chain" id="PRO_5032447695" description="DUF916 domain-containing protein" evidence="2">
    <location>
        <begin position="26"/>
        <end position="304"/>
    </location>
</feature>
<name>A0A857MIH7_9BACT</name>
<evidence type="ECO:0000313" key="4">
    <source>
        <dbReference type="Proteomes" id="UP001059824"/>
    </source>
</evidence>
<dbReference type="EMBL" id="CP045921">
    <property type="protein sequence ID" value="QHN42374.1"/>
    <property type="molecule type" value="Genomic_DNA"/>
</dbReference>
<organism evidence="3 4">
    <name type="scientific">Candidatus Mycosynbacter amalyticus</name>
    <dbReference type="NCBI Taxonomy" id="2665156"/>
    <lineage>
        <taxon>Bacteria</taxon>
        <taxon>Candidatus Saccharimonadota</taxon>
        <taxon>Candidatus Saccharimonadota incertae sedis</taxon>
        <taxon>Candidatus Mycosynbacter</taxon>
    </lineage>
</organism>
<proteinExistence type="predicted"/>
<keyword evidence="1" id="KW-0812">Transmembrane</keyword>
<feature type="signal peptide" evidence="2">
    <location>
        <begin position="1"/>
        <end position="25"/>
    </location>
</feature>
<feature type="transmembrane region" description="Helical" evidence="1">
    <location>
        <begin position="279"/>
        <end position="297"/>
    </location>
</feature>
<keyword evidence="2" id="KW-0732">Signal</keyword>
<gene>
    <name evidence="3" type="ORF">GII36_00680</name>
</gene>
<evidence type="ECO:0000313" key="3">
    <source>
        <dbReference type="EMBL" id="QHN42374.1"/>
    </source>
</evidence>
<dbReference type="Proteomes" id="UP001059824">
    <property type="component" value="Chromosome"/>
</dbReference>
<dbReference type="RefSeq" id="WP_260763666.1">
    <property type="nucleotide sequence ID" value="NZ_CP045921.1"/>
</dbReference>
<evidence type="ECO:0008006" key="5">
    <source>
        <dbReference type="Google" id="ProtNLM"/>
    </source>
</evidence>
<reference evidence="3" key="1">
    <citation type="journal article" date="2021" name="Nat. Microbiol.">
        <title>Cocultivation of an ultrasmall environmental parasitic bacterium with lytic ability against bacteria associated with wastewater foams.</title>
        <authorList>
            <person name="Batinovic S."/>
            <person name="Rose J.J.A."/>
            <person name="Ratcliffe J."/>
            <person name="Seviour R.J."/>
            <person name="Petrovski S."/>
        </authorList>
    </citation>
    <scope>NUCLEOTIDE SEQUENCE</scope>
    <source>
        <strain evidence="3">JR1</strain>
    </source>
</reference>
<dbReference type="KEGG" id="mama:GII36_00680"/>
<accession>A0A857MIH7</accession>